<name>A0A4V2YUQ3_9FLAO</name>
<dbReference type="RefSeq" id="WP_131908389.1">
    <property type="nucleotide sequence ID" value="NZ_SMFM01000001.1"/>
</dbReference>
<accession>A0A4V2YUQ3</accession>
<reference evidence="1 2" key="1">
    <citation type="submission" date="2019-03" db="EMBL/GenBank/DDBJ databases">
        <title>Flavobacterium AT-3-2 sp. nov., isolated from arctic soil.</title>
        <authorList>
            <person name="Chaudhary D.K."/>
        </authorList>
    </citation>
    <scope>NUCLEOTIDE SEQUENCE [LARGE SCALE GENOMIC DNA]</scope>
    <source>
        <strain evidence="1 2">AT-3-2</strain>
    </source>
</reference>
<evidence type="ECO:0000313" key="2">
    <source>
        <dbReference type="Proteomes" id="UP000295278"/>
    </source>
</evidence>
<keyword evidence="2" id="KW-1185">Reference proteome</keyword>
<dbReference type="EMBL" id="SMFM01000001">
    <property type="protein sequence ID" value="TDD78637.1"/>
    <property type="molecule type" value="Genomic_DNA"/>
</dbReference>
<dbReference type="AlphaFoldDB" id="A0A4V2YUQ3"/>
<protein>
    <submittedName>
        <fullName evidence="1">Uncharacterized protein</fullName>
    </submittedName>
</protein>
<evidence type="ECO:0000313" key="1">
    <source>
        <dbReference type="EMBL" id="TDD78637.1"/>
    </source>
</evidence>
<proteinExistence type="predicted"/>
<gene>
    <name evidence="1" type="ORF">E0F89_03105</name>
</gene>
<dbReference type="OrthoDB" id="1258369at2"/>
<sequence length="189" mass="22208">MKILKYYPLIIIFFLSSCSTQKKTDDKVNSKINTKINKDYIASRKTFYGKLNEVEYKEIRKSIIAELKTVIPDKNSILINYHQNGNNCHEYGLKENSAKTEIDNSIRISARMSKNYNATDFFIYSTDYPNKRNVENSKIFILDSGFFNKNIFTIKENCRAFFILKPTGEFMKYYGSDYYSEVSKFLEIN</sequence>
<dbReference type="Proteomes" id="UP000295278">
    <property type="component" value="Unassembled WGS sequence"/>
</dbReference>
<comment type="caution">
    <text evidence="1">The sequence shown here is derived from an EMBL/GenBank/DDBJ whole genome shotgun (WGS) entry which is preliminary data.</text>
</comment>
<dbReference type="PROSITE" id="PS51257">
    <property type="entry name" value="PROKAR_LIPOPROTEIN"/>
    <property type="match status" value="1"/>
</dbReference>
<organism evidence="1 2">
    <name type="scientific">Flavobacterium caseinilyticum</name>
    <dbReference type="NCBI Taxonomy" id="2541732"/>
    <lineage>
        <taxon>Bacteria</taxon>
        <taxon>Pseudomonadati</taxon>
        <taxon>Bacteroidota</taxon>
        <taxon>Flavobacteriia</taxon>
        <taxon>Flavobacteriales</taxon>
        <taxon>Flavobacteriaceae</taxon>
        <taxon>Flavobacterium</taxon>
    </lineage>
</organism>